<name>A0A6G4U5R6_9ACTN</name>
<dbReference type="InterPro" id="IPR031322">
    <property type="entry name" value="Shikimate/glucono_kinase"/>
</dbReference>
<dbReference type="PANTHER" id="PTHR43442">
    <property type="entry name" value="GLUCONOKINASE-RELATED"/>
    <property type="match status" value="1"/>
</dbReference>
<dbReference type="EMBL" id="JAAKZV010000104">
    <property type="protein sequence ID" value="NGN66637.1"/>
    <property type="molecule type" value="Genomic_DNA"/>
</dbReference>
<comment type="catalytic activity">
    <reaction evidence="9">
        <text>D-gluconate + ATP = 6-phospho-D-gluconate + ADP + H(+)</text>
        <dbReference type="Rhea" id="RHEA:19433"/>
        <dbReference type="ChEBI" id="CHEBI:15378"/>
        <dbReference type="ChEBI" id="CHEBI:18391"/>
        <dbReference type="ChEBI" id="CHEBI:30616"/>
        <dbReference type="ChEBI" id="CHEBI:58759"/>
        <dbReference type="ChEBI" id="CHEBI:456216"/>
        <dbReference type="EC" id="2.7.1.12"/>
    </reaction>
</comment>
<comment type="similarity">
    <text evidence="2">Belongs to the gluconokinase GntK/GntV family.</text>
</comment>
<keyword evidence="12" id="KW-1185">Reference proteome</keyword>
<keyword evidence="11" id="KW-0378">Hydrolase</keyword>
<evidence type="ECO:0000256" key="1">
    <source>
        <dbReference type="ARBA" id="ARBA00004761"/>
    </source>
</evidence>
<dbReference type="InterPro" id="IPR006001">
    <property type="entry name" value="Therm_gnt_kin"/>
</dbReference>
<keyword evidence="6" id="KW-0418">Kinase</keyword>
<dbReference type="PANTHER" id="PTHR43442:SF3">
    <property type="entry name" value="GLUCONOKINASE-RELATED"/>
    <property type="match status" value="1"/>
</dbReference>
<dbReference type="SMART" id="SM00849">
    <property type="entry name" value="Lactamase_B"/>
    <property type="match status" value="1"/>
</dbReference>
<evidence type="ECO:0000256" key="7">
    <source>
        <dbReference type="ARBA" id="ARBA00022840"/>
    </source>
</evidence>
<dbReference type="Gene3D" id="3.40.50.300">
    <property type="entry name" value="P-loop containing nucleotide triphosphate hydrolases"/>
    <property type="match status" value="1"/>
</dbReference>
<dbReference type="Pfam" id="PF00753">
    <property type="entry name" value="Lactamase_B"/>
    <property type="match status" value="1"/>
</dbReference>
<evidence type="ECO:0000313" key="12">
    <source>
        <dbReference type="Proteomes" id="UP000481583"/>
    </source>
</evidence>
<sequence>MAAHAPLVVVMGVTGSGKSTVGEALSERIGLPFAEGDDFHPPSNIEKMSGGTPLNDDDRLPWLDAIASWLAGRTASGGIISCSALKRRYRDRLAGAVDGLFFLHLDGSPELIGERLEERRDHFMPKGLLRSQFDALEPLTADENGATISVAGPPEGVVQRSLDAIRAPYPLQLAPGVHAYVQPDGGWCLSNAGFVSDGTTTLLVDTAATESRALKLRDTVLASGAPQPTMVVNTHHHGDHTYGNSVFAPAAAVIGHRNCRAEVAANGKQLHLLWPDNDFGEITVNPPNLTYDDTLTLHVGDTEVQLIHPGVAHTTGDTIVWLPQQRVVFTGDLAFHGGSPFIPMGSLTGSLAALDLLRSLGARTVVAGHGSVTDPGVFDATERYLRFVADLAQEGYAAGRTPLEVARTADLGEFAALREPERLAPNLHRAYAELQGRPPGVPLDPLQVFGDMAELNGGTMPTCHA</sequence>
<evidence type="ECO:0000256" key="8">
    <source>
        <dbReference type="ARBA" id="ARBA00023064"/>
    </source>
</evidence>
<dbReference type="FunFam" id="3.40.50.300:FF:000522">
    <property type="entry name" value="Gluconokinase"/>
    <property type="match status" value="1"/>
</dbReference>
<dbReference type="Gene3D" id="3.60.15.10">
    <property type="entry name" value="Ribonuclease Z/Hydroxyacylglutathione hydrolase-like"/>
    <property type="match status" value="1"/>
</dbReference>
<proteinExistence type="inferred from homology"/>
<dbReference type="SUPFAM" id="SSF56281">
    <property type="entry name" value="Metallo-hydrolase/oxidoreductase"/>
    <property type="match status" value="1"/>
</dbReference>
<evidence type="ECO:0000256" key="2">
    <source>
        <dbReference type="ARBA" id="ARBA00008420"/>
    </source>
</evidence>
<dbReference type="InterPro" id="IPR027417">
    <property type="entry name" value="P-loop_NTPase"/>
</dbReference>
<dbReference type="GO" id="GO:0046316">
    <property type="term" value="F:gluconokinase activity"/>
    <property type="evidence" value="ECO:0007669"/>
    <property type="project" value="UniProtKB-EC"/>
</dbReference>
<keyword evidence="8" id="KW-0311">Gluconate utilization</keyword>
<comment type="pathway">
    <text evidence="1">Carbohydrate acid metabolism.</text>
</comment>
<gene>
    <name evidence="11" type="ORF">G5C51_22375</name>
</gene>
<dbReference type="Pfam" id="PF01202">
    <property type="entry name" value="SKI"/>
    <property type="match status" value="1"/>
</dbReference>
<feature type="domain" description="Metallo-beta-lactamase" evidence="10">
    <location>
        <begin position="189"/>
        <end position="369"/>
    </location>
</feature>
<keyword evidence="7" id="KW-0067">ATP-binding</keyword>
<evidence type="ECO:0000313" key="11">
    <source>
        <dbReference type="EMBL" id="NGN66637.1"/>
    </source>
</evidence>
<dbReference type="CDD" id="cd02021">
    <property type="entry name" value="GntK"/>
    <property type="match status" value="1"/>
</dbReference>
<dbReference type="CDD" id="cd16282">
    <property type="entry name" value="metallo-hydrolase-like_MBL-fold"/>
    <property type="match status" value="1"/>
</dbReference>
<dbReference type="AlphaFoldDB" id="A0A6G4U5R6"/>
<dbReference type="NCBIfam" id="TIGR01313">
    <property type="entry name" value="therm_gnt_kin"/>
    <property type="match status" value="1"/>
</dbReference>
<dbReference type="GO" id="GO:0005737">
    <property type="term" value="C:cytoplasm"/>
    <property type="evidence" value="ECO:0007669"/>
    <property type="project" value="TreeGrafter"/>
</dbReference>
<dbReference type="GO" id="GO:0016787">
    <property type="term" value="F:hydrolase activity"/>
    <property type="evidence" value="ECO:0007669"/>
    <property type="project" value="UniProtKB-KW"/>
</dbReference>
<dbReference type="InterPro" id="IPR036866">
    <property type="entry name" value="RibonucZ/Hydroxyglut_hydro"/>
</dbReference>
<dbReference type="SUPFAM" id="SSF52540">
    <property type="entry name" value="P-loop containing nucleoside triphosphate hydrolases"/>
    <property type="match status" value="1"/>
</dbReference>
<dbReference type="GO" id="GO:0005524">
    <property type="term" value="F:ATP binding"/>
    <property type="evidence" value="ECO:0007669"/>
    <property type="project" value="UniProtKB-KW"/>
</dbReference>
<comment type="caution">
    <text evidence="11">The sequence shown here is derived from an EMBL/GenBank/DDBJ whole genome shotgun (WGS) entry which is preliminary data.</text>
</comment>
<evidence type="ECO:0000256" key="3">
    <source>
        <dbReference type="ARBA" id="ARBA00012054"/>
    </source>
</evidence>
<accession>A0A6G4U5R6</accession>
<dbReference type="Proteomes" id="UP000481583">
    <property type="component" value="Unassembled WGS sequence"/>
</dbReference>
<evidence type="ECO:0000259" key="10">
    <source>
        <dbReference type="SMART" id="SM00849"/>
    </source>
</evidence>
<organism evidence="11 12">
    <name type="scientific">Streptomyces coryli</name>
    <dbReference type="NCBI Taxonomy" id="1128680"/>
    <lineage>
        <taxon>Bacteria</taxon>
        <taxon>Bacillati</taxon>
        <taxon>Actinomycetota</taxon>
        <taxon>Actinomycetes</taxon>
        <taxon>Kitasatosporales</taxon>
        <taxon>Streptomycetaceae</taxon>
        <taxon>Streptomyces</taxon>
    </lineage>
</organism>
<evidence type="ECO:0000256" key="4">
    <source>
        <dbReference type="ARBA" id="ARBA00022679"/>
    </source>
</evidence>
<protein>
    <recommendedName>
        <fullName evidence="3">gluconokinase</fullName>
        <ecNumber evidence="3">2.7.1.12</ecNumber>
    </recommendedName>
</protein>
<reference evidence="11 12" key="1">
    <citation type="submission" date="2020-02" db="EMBL/GenBank/DDBJ databases">
        <title>Whole-genome analyses of novel actinobacteria.</title>
        <authorList>
            <person name="Sahin N."/>
        </authorList>
    </citation>
    <scope>NUCLEOTIDE SEQUENCE [LARGE SCALE GENOMIC DNA]</scope>
    <source>
        <strain evidence="11 12">A7024</strain>
    </source>
</reference>
<keyword evidence="5" id="KW-0547">Nucleotide-binding</keyword>
<evidence type="ECO:0000256" key="6">
    <source>
        <dbReference type="ARBA" id="ARBA00022777"/>
    </source>
</evidence>
<evidence type="ECO:0000256" key="9">
    <source>
        <dbReference type="ARBA" id="ARBA00048090"/>
    </source>
</evidence>
<dbReference type="EC" id="2.7.1.12" evidence="3"/>
<dbReference type="GO" id="GO:0019521">
    <property type="term" value="P:D-gluconate metabolic process"/>
    <property type="evidence" value="ECO:0007669"/>
    <property type="project" value="UniProtKB-KW"/>
</dbReference>
<dbReference type="InterPro" id="IPR001279">
    <property type="entry name" value="Metallo-B-lactamas"/>
</dbReference>
<evidence type="ECO:0000256" key="5">
    <source>
        <dbReference type="ARBA" id="ARBA00022741"/>
    </source>
</evidence>
<keyword evidence="4" id="KW-0808">Transferase</keyword>